<dbReference type="EMBL" id="NRRL01000028">
    <property type="protein sequence ID" value="MBK1668681.1"/>
    <property type="molecule type" value="Genomic_DNA"/>
</dbReference>
<organism evidence="2 3">
    <name type="scientific">Rhodovibrio sodomensis</name>
    <dbReference type="NCBI Taxonomy" id="1088"/>
    <lineage>
        <taxon>Bacteria</taxon>
        <taxon>Pseudomonadati</taxon>
        <taxon>Pseudomonadota</taxon>
        <taxon>Alphaproteobacteria</taxon>
        <taxon>Rhodospirillales</taxon>
        <taxon>Rhodovibrionaceae</taxon>
        <taxon>Rhodovibrio</taxon>
    </lineage>
</organism>
<gene>
    <name evidence="2" type="ORF">CKO28_11645</name>
</gene>
<proteinExistence type="predicted"/>
<keyword evidence="3" id="KW-1185">Reference proteome</keyword>
<evidence type="ECO:0008006" key="4">
    <source>
        <dbReference type="Google" id="ProtNLM"/>
    </source>
</evidence>
<sequence length="352" mass="38260">MRRGVRTRAGGLAVAAWRLAARRRPDRGRGALQSMSKSRPPRFGFKGVTRARRRPRSCGPRRAIGTPTSRRLWQNIGIGRTSRSGVRVRRHRPGSALVTPHPLPKTAVWPAGPTVAVRRPIATFAGTIAVLAGLALAPAAAEPSTGASQPRAPEAERAVARLGERLVTTVNDASKDTGARERALENALRAALDFDALADFVLGRYAAELSADQKATFQRTFSAYVVGTYARVMAGNAIDDLDVVKSRKVSADTAAVATRVARRTADDTRWIWRLHRREPGCWGVVDLQTPAASLAVNYRSAFGNLLDRRGFDGLIQQIHAHTKREAVLPSENRAILMLIRGLQANRLALTAQ</sequence>
<feature type="region of interest" description="Disordered" evidence="1">
    <location>
        <begin position="24"/>
        <end position="43"/>
    </location>
</feature>
<dbReference type="InterPro" id="IPR008869">
    <property type="entry name" value="MlaC/ttg2D"/>
</dbReference>
<dbReference type="PANTHER" id="PTHR36573">
    <property type="entry name" value="INTERMEMBRANE PHOSPHOLIPID TRANSPORT SYSTEM BINDING PROTEIN MLAC"/>
    <property type="match status" value="1"/>
</dbReference>
<evidence type="ECO:0000313" key="3">
    <source>
        <dbReference type="Proteomes" id="UP001296873"/>
    </source>
</evidence>
<accession>A0ABS1DFC2</accession>
<name>A0ABS1DFC2_9PROT</name>
<dbReference type="Pfam" id="PF05494">
    <property type="entry name" value="MlaC"/>
    <property type="match status" value="1"/>
</dbReference>
<reference evidence="2 3" key="1">
    <citation type="journal article" date="2020" name="Microorganisms">
        <title>Osmotic Adaptation and Compatible Solute Biosynthesis of Phototrophic Bacteria as Revealed from Genome Analyses.</title>
        <authorList>
            <person name="Imhoff J.F."/>
            <person name="Rahn T."/>
            <person name="Kunzel S."/>
            <person name="Keller A."/>
            <person name="Neulinger S.C."/>
        </authorList>
    </citation>
    <scope>NUCLEOTIDE SEQUENCE [LARGE SCALE GENOMIC DNA]</scope>
    <source>
        <strain evidence="2 3">DSM 9895</strain>
    </source>
</reference>
<evidence type="ECO:0000313" key="2">
    <source>
        <dbReference type="EMBL" id="MBK1668681.1"/>
    </source>
</evidence>
<evidence type="ECO:0000256" key="1">
    <source>
        <dbReference type="SAM" id="MobiDB-lite"/>
    </source>
</evidence>
<dbReference type="Proteomes" id="UP001296873">
    <property type="component" value="Unassembled WGS sequence"/>
</dbReference>
<dbReference type="PANTHER" id="PTHR36573:SF1">
    <property type="entry name" value="INTERMEMBRANE PHOSPHOLIPID TRANSPORT SYSTEM BINDING PROTEIN MLAC"/>
    <property type="match status" value="1"/>
</dbReference>
<comment type="caution">
    <text evidence="2">The sequence shown here is derived from an EMBL/GenBank/DDBJ whole genome shotgun (WGS) entry which is preliminary data.</text>
</comment>
<protein>
    <recommendedName>
        <fullName evidence="4">Toluene tolerance protein</fullName>
    </recommendedName>
</protein>
<dbReference type="Gene3D" id="3.10.450.710">
    <property type="entry name" value="Tgt2/MlaC"/>
    <property type="match status" value="1"/>
</dbReference>
<dbReference type="InterPro" id="IPR042245">
    <property type="entry name" value="Tgt2/MlaC_sf"/>
</dbReference>